<proteinExistence type="predicted"/>
<evidence type="ECO:0000313" key="2">
    <source>
        <dbReference type="Proteomes" id="UP001501787"/>
    </source>
</evidence>
<dbReference type="SUPFAM" id="SSF52799">
    <property type="entry name" value="(Phosphotyrosine protein) phosphatases II"/>
    <property type="match status" value="1"/>
</dbReference>
<comment type="caution">
    <text evidence="1">The sequence shown here is derived from an EMBL/GenBank/DDBJ whole genome shotgun (WGS) entry which is preliminary data.</text>
</comment>
<dbReference type="RefSeq" id="WP_201505272.1">
    <property type="nucleotide sequence ID" value="NZ_BAAAFR010000005.1"/>
</dbReference>
<accession>A0ABN0VY46</accession>
<dbReference type="EMBL" id="BAAAFR010000005">
    <property type="protein sequence ID" value="GAA0320207.1"/>
    <property type="molecule type" value="Genomic_DNA"/>
</dbReference>
<protein>
    <recommendedName>
        <fullName evidence="3">Serine/threonine protein phosphatase</fullName>
    </recommendedName>
</protein>
<dbReference type="Gene3D" id="3.90.190.10">
    <property type="entry name" value="Protein tyrosine phosphatase superfamily"/>
    <property type="match status" value="1"/>
</dbReference>
<dbReference type="Proteomes" id="UP001501787">
    <property type="component" value="Unassembled WGS sequence"/>
</dbReference>
<evidence type="ECO:0000313" key="1">
    <source>
        <dbReference type="EMBL" id="GAA0320207.1"/>
    </source>
</evidence>
<sequence length="158" mass="17395">MSEDTATTDSGVVLSEVLSPYYRPADNTIVCGALDKDKVQALADAGVELVINLQPEDELTFDEAAAVQEAGMIYAALPIRGEDDLKQVVMLEFDKLLRQYHDKKMVLHCKSGNRVGAAIALRAGWLRGRKIETALERGQQHGLTGLQEVVHQRLLVPR</sequence>
<evidence type="ECO:0008006" key="3">
    <source>
        <dbReference type="Google" id="ProtNLM"/>
    </source>
</evidence>
<keyword evidence="2" id="KW-1185">Reference proteome</keyword>
<reference evidence="1 2" key="1">
    <citation type="journal article" date="2019" name="Int. J. Syst. Evol. Microbiol.">
        <title>The Global Catalogue of Microorganisms (GCM) 10K type strain sequencing project: providing services to taxonomists for standard genome sequencing and annotation.</title>
        <authorList>
            <consortium name="The Broad Institute Genomics Platform"/>
            <consortium name="The Broad Institute Genome Sequencing Center for Infectious Disease"/>
            <person name="Wu L."/>
            <person name="Ma J."/>
        </authorList>
    </citation>
    <scope>NUCLEOTIDE SEQUENCE [LARGE SCALE GENOMIC DNA]</scope>
    <source>
        <strain evidence="1 2">JCM 16343</strain>
    </source>
</reference>
<dbReference type="InterPro" id="IPR029021">
    <property type="entry name" value="Prot-tyrosine_phosphatase-like"/>
</dbReference>
<organism evidence="1 2">
    <name type="scientific">Psychrobacter aestuarii</name>
    <dbReference type="NCBI Taxonomy" id="556327"/>
    <lineage>
        <taxon>Bacteria</taxon>
        <taxon>Pseudomonadati</taxon>
        <taxon>Pseudomonadota</taxon>
        <taxon>Gammaproteobacteria</taxon>
        <taxon>Moraxellales</taxon>
        <taxon>Moraxellaceae</taxon>
        <taxon>Psychrobacter</taxon>
    </lineage>
</organism>
<name>A0ABN0VY46_9GAMM</name>
<gene>
    <name evidence="1" type="ORF">GCM10009129_17390</name>
</gene>